<keyword evidence="2" id="KW-1185">Reference proteome</keyword>
<dbReference type="AlphaFoldDB" id="A0A4C1T1W9"/>
<evidence type="ECO:0000313" key="2">
    <source>
        <dbReference type="Proteomes" id="UP000299102"/>
    </source>
</evidence>
<dbReference type="Proteomes" id="UP000299102">
    <property type="component" value="Unassembled WGS sequence"/>
</dbReference>
<evidence type="ECO:0000313" key="1">
    <source>
        <dbReference type="EMBL" id="GBP08493.1"/>
    </source>
</evidence>
<sequence>MDTASSVDIKDIGIHSTSTREELRTKASKRYVFKVWEYYVKKAYLGYFGFPLPTNAKPWIPSLMDPVKKKYKQALKISEIADYLQDLEDCSEEDLNDIEVAILPPDEVDEVTDIEEGPDDDMGVIPVSDVAGQVEFSCTIDQTIYKRFQTKSLLFLDEKSEGSTCKPTPGSSKVLLEPVRFDNIGHYMTKRANRGDGKDKAVKKTFNLLC</sequence>
<protein>
    <submittedName>
        <fullName evidence="1">Uncharacterized protein</fullName>
    </submittedName>
</protein>
<gene>
    <name evidence="1" type="ORF">EVAR_77178_1</name>
</gene>
<accession>A0A4C1T1W9</accession>
<dbReference type="OrthoDB" id="7402085at2759"/>
<organism evidence="1 2">
    <name type="scientific">Eumeta variegata</name>
    <name type="common">Bagworm moth</name>
    <name type="synonym">Eumeta japonica</name>
    <dbReference type="NCBI Taxonomy" id="151549"/>
    <lineage>
        <taxon>Eukaryota</taxon>
        <taxon>Metazoa</taxon>
        <taxon>Ecdysozoa</taxon>
        <taxon>Arthropoda</taxon>
        <taxon>Hexapoda</taxon>
        <taxon>Insecta</taxon>
        <taxon>Pterygota</taxon>
        <taxon>Neoptera</taxon>
        <taxon>Endopterygota</taxon>
        <taxon>Lepidoptera</taxon>
        <taxon>Glossata</taxon>
        <taxon>Ditrysia</taxon>
        <taxon>Tineoidea</taxon>
        <taxon>Psychidae</taxon>
        <taxon>Oiketicinae</taxon>
        <taxon>Eumeta</taxon>
    </lineage>
</organism>
<comment type="caution">
    <text evidence="1">The sequence shown here is derived from an EMBL/GenBank/DDBJ whole genome shotgun (WGS) entry which is preliminary data.</text>
</comment>
<dbReference type="EMBL" id="BGZK01000031">
    <property type="protein sequence ID" value="GBP08493.1"/>
    <property type="molecule type" value="Genomic_DNA"/>
</dbReference>
<name>A0A4C1T1W9_EUMVA</name>
<proteinExistence type="predicted"/>
<reference evidence="1 2" key="1">
    <citation type="journal article" date="2019" name="Commun. Biol.">
        <title>The bagworm genome reveals a unique fibroin gene that provides high tensile strength.</title>
        <authorList>
            <person name="Kono N."/>
            <person name="Nakamura H."/>
            <person name="Ohtoshi R."/>
            <person name="Tomita M."/>
            <person name="Numata K."/>
            <person name="Arakawa K."/>
        </authorList>
    </citation>
    <scope>NUCLEOTIDE SEQUENCE [LARGE SCALE GENOMIC DNA]</scope>
</reference>